<feature type="chain" id="PRO_5021963528" description="PEP-CTERM protein-sorting domain-containing protein" evidence="1">
    <location>
        <begin position="33"/>
        <end position="388"/>
    </location>
</feature>
<evidence type="ECO:0008006" key="4">
    <source>
        <dbReference type="Google" id="ProtNLM"/>
    </source>
</evidence>
<proteinExistence type="predicted"/>
<keyword evidence="3" id="KW-1185">Reference proteome</keyword>
<feature type="signal peptide" evidence="1">
    <location>
        <begin position="1"/>
        <end position="32"/>
    </location>
</feature>
<name>A0A518AR83_9BACT</name>
<dbReference type="EMBL" id="CP036278">
    <property type="protein sequence ID" value="QDU57239.1"/>
    <property type="molecule type" value="Genomic_DNA"/>
</dbReference>
<evidence type="ECO:0000313" key="2">
    <source>
        <dbReference type="EMBL" id="QDU57239.1"/>
    </source>
</evidence>
<dbReference type="AlphaFoldDB" id="A0A518AR83"/>
<evidence type="ECO:0000313" key="3">
    <source>
        <dbReference type="Proteomes" id="UP000315750"/>
    </source>
</evidence>
<dbReference type="KEGG" id="amuc:Pan181_34530"/>
<reference evidence="2 3" key="1">
    <citation type="submission" date="2019-02" db="EMBL/GenBank/DDBJ databases">
        <title>Deep-cultivation of Planctomycetes and their phenomic and genomic characterization uncovers novel biology.</title>
        <authorList>
            <person name="Wiegand S."/>
            <person name="Jogler M."/>
            <person name="Boedeker C."/>
            <person name="Pinto D."/>
            <person name="Vollmers J."/>
            <person name="Rivas-Marin E."/>
            <person name="Kohn T."/>
            <person name="Peeters S.H."/>
            <person name="Heuer A."/>
            <person name="Rast P."/>
            <person name="Oberbeckmann S."/>
            <person name="Bunk B."/>
            <person name="Jeske O."/>
            <person name="Meyerdierks A."/>
            <person name="Storesund J.E."/>
            <person name="Kallscheuer N."/>
            <person name="Luecker S."/>
            <person name="Lage O.M."/>
            <person name="Pohl T."/>
            <person name="Merkel B.J."/>
            <person name="Hornburger P."/>
            <person name="Mueller R.-W."/>
            <person name="Bruemmer F."/>
            <person name="Labrenz M."/>
            <person name="Spormann A.M."/>
            <person name="Op den Camp H."/>
            <person name="Overmann J."/>
            <person name="Amann R."/>
            <person name="Jetten M.S.M."/>
            <person name="Mascher T."/>
            <person name="Medema M.H."/>
            <person name="Devos D.P."/>
            <person name="Kaster A.-K."/>
            <person name="Ovreas L."/>
            <person name="Rohde M."/>
            <person name="Galperin M.Y."/>
            <person name="Jogler C."/>
        </authorList>
    </citation>
    <scope>NUCLEOTIDE SEQUENCE [LARGE SCALE GENOMIC DNA]</scope>
    <source>
        <strain evidence="2 3">Pan181</strain>
    </source>
</reference>
<organism evidence="2 3">
    <name type="scientific">Aeoliella mucimassa</name>
    <dbReference type="NCBI Taxonomy" id="2527972"/>
    <lineage>
        <taxon>Bacteria</taxon>
        <taxon>Pseudomonadati</taxon>
        <taxon>Planctomycetota</taxon>
        <taxon>Planctomycetia</taxon>
        <taxon>Pirellulales</taxon>
        <taxon>Lacipirellulaceae</taxon>
        <taxon>Aeoliella</taxon>
    </lineage>
</organism>
<accession>A0A518AR83</accession>
<sequence length="388" mass="41333" precursor="true">MKKTTFQVTRKLIASCLLTGVASLFLPSESQAISLISPGDPVLAIDLDISTGSEVREAQLADFMLDGDTYTKMLNRGGDNAGFIVTPSTASVVQSFTMTTANDSESRDPASYLLYGTNDPITSVEASNGREEDWTLIVSGDLTLPSDRETLSSPISFTNSNSYSSYKMVWPTIKGSGSLTQVAEIGFFTSVDATGDNLLAYGDPIISIRDVDYVYESRTGSSDGTQEAAEAIDQDVTTKYLNFGKENTGLIVTPSVGMSIVDSFQLTTANDASDRDPSSWVLYGTNDPITSEYNTDGSLEDWVLIDSGDIELPNDRGALGPLVSVDNSEGAFTSYRLVFPTLRNSGGANSMQIAEIQLFGSQVPEPSSVVLGLGVLASLVVVGRLKKG</sequence>
<keyword evidence="1" id="KW-0732">Signal</keyword>
<dbReference type="RefSeq" id="WP_145248270.1">
    <property type="nucleotide sequence ID" value="NZ_CP036278.1"/>
</dbReference>
<dbReference type="OrthoDB" id="260911at2"/>
<gene>
    <name evidence="2" type="ORF">Pan181_34530</name>
</gene>
<dbReference type="Gene3D" id="2.60.120.260">
    <property type="entry name" value="Galactose-binding domain-like"/>
    <property type="match status" value="2"/>
</dbReference>
<evidence type="ECO:0000256" key="1">
    <source>
        <dbReference type="SAM" id="SignalP"/>
    </source>
</evidence>
<dbReference type="Proteomes" id="UP000315750">
    <property type="component" value="Chromosome"/>
</dbReference>
<protein>
    <recommendedName>
        <fullName evidence="4">PEP-CTERM protein-sorting domain-containing protein</fullName>
    </recommendedName>
</protein>